<sequence length="125" mass="14347">MTRYSFHPLILCVLVLSIIGLFYRLLTEPAALFQQLLFMVVFVAIIFFIFKKFLAHKLSTGAYASSHHPQARKVSQKASSGTNVIPHKKKKESKKFNRPLTKKRTDVNLTVIEGKKNKKKNRALF</sequence>
<name>A0A1S2LWL0_9BACI</name>
<gene>
    <name evidence="3" type="ORF">BKP35_03435</name>
</gene>
<evidence type="ECO:0000256" key="2">
    <source>
        <dbReference type="SAM" id="Phobius"/>
    </source>
</evidence>
<dbReference type="AlphaFoldDB" id="A0A1S2LWL0"/>
<comment type="caution">
    <text evidence="3">The sequence shown here is derived from an EMBL/GenBank/DDBJ whole genome shotgun (WGS) entry which is preliminary data.</text>
</comment>
<feature type="compositionally biased region" description="Basic residues" evidence="1">
    <location>
        <begin position="86"/>
        <end position="97"/>
    </location>
</feature>
<organism evidence="3 4">
    <name type="scientific">Anaerobacillus arseniciselenatis</name>
    <dbReference type="NCBI Taxonomy" id="85682"/>
    <lineage>
        <taxon>Bacteria</taxon>
        <taxon>Bacillati</taxon>
        <taxon>Bacillota</taxon>
        <taxon>Bacilli</taxon>
        <taxon>Bacillales</taxon>
        <taxon>Bacillaceae</taxon>
        <taxon>Anaerobacillus</taxon>
    </lineage>
</organism>
<dbReference type="EMBL" id="MLQQ01000001">
    <property type="protein sequence ID" value="OIJ16047.1"/>
    <property type="molecule type" value="Genomic_DNA"/>
</dbReference>
<dbReference type="NCBIfam" id="NF041554">
    <property type="entry name" value="SA1362_fam"/>
    <property type="match status" value="1"/>
</dbReference>
<protein>
    <submittedName>
        <fullName evidence="3">Uncharacterized protein</fullName>
    </submittedName>
</protein>
<reference evidence="3 4" key="1">
    <citation type="submission" date="2016-10" db="EMBL/GenBank/DDBJ databases">
        <title>Draft genome sequences of four alkaliphilic bacteria belonging to the Anaerobacillus genus.</title>
        <authorList>
            <person name="Bassil N.M."/>
            <person name="Lloyd J.R."/>
        </authorList>
    </citation>
    <scope>NUCLEOTIDE SEQUENCE [LARGE SCALE GENOMIC DNA]</scope>
    <source>
        <strain evidence="3 4">DSM 15340</strain>
    </source>
</reference>
<feature type="region of interest" description="Disordered" evidence="1">
    <location>
        <begin position="69"/>
        <end position="97"/>
    </location>
</feature>
<evidence type="ECO:0000313" key="4">
    <source>
        <dbReference type="Proteomes" id="UP000180098"/>
    </source>
</evidence>
<proteinExistence type="predicted"/>
<keyword evidence="2" id="KW-1133">Transmembrane helix</keyword>
<keyword evidence="4" id="KW-1185">Reference proteome</keyword>
<accession>A0A1S2LWL0</accession>
<keyword evidence="2" id="KW-0472">Membrane</keyword>
<evidence type="ECO:0000256" key="1">
    <source>
        <dbReference type="SAM" id="MobiDB-lite"/>
    </source>
</evidence>
<dbReference type="RefSeq" id="WP_071311972.1">
    <property type="nucleotide sequence ID" value="NZ_MLQQ01000001.1"/>
</dbReference>
<evidence type="ECO:0000313" key="3">
    <source>
        <dbReference type="EMBL" id="OIJ16047.1"/>
    </source>
</evidence>
<dbReference type="InterPro" id="IPR048110">
    <property type="entry name" value="SA1362/YqhP-like"/>
</dbReference>
<keyword evidence="2" id="KW-0812">Transmembrane</keyword>
<feature type="transmembrane region" description="Helical" evidence="2">
    <location>
        <begin position="32"/>
        <end position="50"/>
    </location>
</feature>
<dbReference type="OrthoDB" id="2989424at2"/>
<feature type="transmembrane region" description="Helical" evidence="2">
    <location>
        <begin position="7"/>
        <end position="26"/>
    </location>
</feature>
<dbReference type="Proteomes" id="UP000180098">
    <property type="component" value="Unassembled WGS sequence"/>
</dbReference>